<gene>
    <name evidence="1" type="primary">BnaC05g09830D</name>
    <name evidence="1" type="ORF">GSBRNA2T00044573001</name>
</gene>
<proteinExistence type="predicted"/>
<accession>A0A078GXW2</accession>
<dbReference type="EMBL" id="LK032248">
    <property type="protein sequence ID" value="CDY30037.1"/>
    <property type="molecule type" value="Genomic_DNA"/>
</dbReference>
<evidence type="ECO:0000313" key="2">
    <source>
        <dbReference type="Proteomes" id="UP000028999"/>
    </source>
</evidence>
<dbReference type="Gramene" id="CDY30037">
    <property type="protein sequence ID" value="CDY30037"/>
    <property type="gene ID" value="GSBRNA2T00044573001"/>
</dbReference>
<name>A0A078GXW2_BRANA</name>
<protein>
    <submittedName>
        <fullName evidence="1">BnaC05g09830D protein</fullName>
    </submittedName>
</protein>
<dbReference type="AlphaFoldDB" id="A0A078GXW2"/>
<keyword evidence="2" id="KW-1185">Reference proteome</keyword>
<dbReference type="Proteomes" id="UP000028999">
    <property type="component" value="Unassembled WGS sequence"/>
</dbReference>
<sequence length="37" mass="4177">MAILCKRLPSPMGESAVDCAQLSTIPTEAKWFKRKLR</sequence>
<dbReference type="PaxDb" id="3708-A0A078GXW2"/>
<organism evidence="1 2">
    <name type="scientific">Brassica napus</name>
    <name type="common">Rape</name>
    <dbReference type="NCBI Taxonomy" id="3708"/>
    <lineage>
        <taxon>Eukaryota</taxon>
        <taxon>Viridiplantae</taxon>
        <taxon>Streptophyta</taxon>
        <taxon>Embryophyta</taxon>
        <taxon>Tracheophyta</taxon>
        <taxon>Spermatophyta</taxon>
        <taxon>Magnoliopsida</taxon>
        <taxon>eudicotyledons</taxon>
        <taxon>Gunneridae</taxon>
        <taxon>Pentapetalae</taxon>
        <taxon>rosids</taxon>
        <taxon>malvids</taxon>
        <taxon>Brassicales</taxon>
        <taxon>Brassicaceae</taxon>
        <taxon>Brassiceae</taxon>
        <taxon>Brassica</taxon>
    </lineage>
</organism>
<reference evidence="1 2" key="1">
    <citation type="journal article" date="2014" name="Science">
        <title>Plant genetics. Early allopolyploid evolution in the post-Neolithic Brassica napus oilseed genome.</title>
        <authorList>
            <person name="Chalhoub B."/>
            <person name="Denoeud F."/>
            <person name="Liu S."/>
            <person name="Parkin I.A."/>
            <person name="Tang H."/>
            <person name="Wang X."/>
            <person name="Chiquet J."/>
            <person name="Belcram H."/>
            <person name="Tong C."/>
            <person name="Samans B."/>
            <person name="Correa M."/>
            <person name="Da Silva C."/>
            <person name="Just J."/>
            <person name="Falentin C."/>
            <person name="Koh C.S."/>
            <person name="Le Clainche I."/>
            <person name="Bernard M."/>
            <person name="Bento P."/>
            <person name="Noel B."/>
            <person name="Labadie K."/>
            <person name="Alberti A."/>
            <person name="Charles M."/>
            <person name="Arnaud D."/>
            <person name="Guo H."/>
            <person name="Daviaud C."/>
            <person name="Alamery S."/>
            <person name="Jabbari K."/>
            <person name="Zhao M."/>
            <person name="Edger P.P."/>
            <person name="Chelaifa H."/>
            <person name="Tack D."/>
            <person name="Lassalle G."/>
            <person name="Mestiri I."/>
            <person name="Schnel N."/>
            <person name="Le Paslier M.C."/>
            <person name="Fan G."/>
            <person name="Renault V."/>
            <person name="Bayer P.E."/>
            <person name="Golicz A.A."/>
            <person name="Manoli S."/>
            <person name="Lee T.H."/>
            <person name="Thi V.H."/>
            <person name="Chalabi S."/>
            <person name="Hu Q."/>
            <person name="Fan C."/>
            <person name="Tollenaere R."/>
            <person name="Lu Y."/>
            <person name="Battail C."/>
            <person name="Shen J."/>
            <person name="Sidebottom C.H."/>
            <person name="Wang X."/>
            <person name="Canaguier A."/>
            <person name="Chauveau A."/>
            <person name="Berard A."/>
            <person name="Deniot G."/>
            <person name="Guan M."/>
            <person name="Liu Z."/>
            <person name="Sun F."/>
            <person name="Lim Y.P."/>
            <person name="Lyons E."/>
            <person name="Town C.D."/>
            <person name="Bancroft I."/>
            <person name="Wang X."/>
            <person name="Meng J."/>
            <person name="Ma J."/>
            <person name="Pires J.C."/>
            <person name="King G.J."/>
            <person name="Brunel D."/>
            <person name="Delourme R."/>
            <person name="Renard M."/>
            <person name="Aury J.M."/>
            <person name="Adams K.L."/>
            <person name="Batley J."/>
            <person name="Snowdon R.J."/>
            <person name="Tost J."/>
            <person name="Edwards D."/>
            <person name="Zhou Y."/>
            <person name="Hua W."/>
            <person name="Sharpe A.G."/>
            <person name="Paterson A.H."/>
            <person name="Guan C."/>
            <person name="Wincker P."/>
        </authorList>
    </citation>
    <scope>NUCLEOTIDE SEQUENCE [LARGE SCALE GENOMIC DNA]</scope>
    <source>
        <strain evidence="2">cv. Darmor-bzh</strain>
    </source>
</reference>
<evidence type="ECO:0000313" key="1">
    <source>
        <dbReference type="EMBL" id="CDY30037.1"/>
    </source>
</evidence>